<evidence type="ECO:0000256" key="10">
    <source>
        <dbReference type="ARBA" id="ARBA00023201"/>
    </source>
</evidence>
<dbReference type="EMBL" id="KQ763832">
    <property type="protein sequence ID" value="OAD54711.1"/>
    <property type="molecule type" value="Genomic_DNA"/>
</dbReference>
<dbReference type="Pfam" id="PF00858">
    <property type="entry name" value="ASC"/>
    <property type="match status" value="1"/>
</dbReference>
<dbReference type="Proteomes" id="UP000250275">
    <property type="component" value="Unassembled WGS sequence"/>
</dbReference>
<keyword evidence="7" id="KW-0915">Sodium</keyword>
<keyword evidence="15" id="KW-1185">Reference proteome</keyword>
<evidence type="ECO:0000256" key="7">
    <source>
        <dbReference type="ARBA" id="ARBA00023053"/>
    </source>
</evidence>
<evidence type="ECO:0000256" key="3">
    <source>
        <dbReference type="ARBA" id="ARBA00022448"/>
    </source>
</evidence>
<keyword evidence="11 12" id="KW-0407">Ion channel</keyword>
<dbReference type="PANTHER" id="PTHR11690">
    <property type="entry name" value="AMILORIDE-SENSITIVE SODIUM CHANNEL-RELATED"/>
    <property type="match status" value="1"/>
</dbReference>
<feature type="transmembrane region" description="Helical" evidence="13">
    <location>
        <begin position="66"/>
        <end position="86"/>
    </location>
</feature>
<keyword evidence="4 12" id="KW-0894">Sodium channel</keyword>
<comment type="similarity">
    <text evidence="2 12">Belongs to the amiloride-sensitive sodium channel (TC 1.A.6) family.</text>
</comment>
<keyword evidence="9 13" id="KW-0472">Membrane</keyword>
<comment type="subcellular location">
    <subcellularLocation>
        <location evidence="1">Membrane</location>
        <topology evidence="1">Multi-pass membrane protein</topology>
    </subcellularLocation>
</comment>
<evidence type="ECO:0000256" key="11">
    <source>
        <dbReference type="ARBA" id="ARBA00023303"/>
    </source>
</evidence>
<evidence type="ECO:0000256" key="13">
    <source>
        <dbReference type="SAM" id="Phobius"/>
    </source>
</evidence>
<evidence type="ECO:0000256" key="6">
    <source>
        <dbReference type="ARBA" id="ARBA00022989"/>
    </source>
</evidence>
<dbReference type="PANTHER" id="PTHR11690:SF253">
    <property type="entry name" value="PICKPOCKET 18-RELATED"/>
    <property type="match status" value="1"/>
</dbReference>
<dbReference type="GO" id="GO:0005886">
    <property type="term" value="C:plasma membrane"/>
    <property type="evidence" value="ECO:0007669"/>
    <property type="project" value="TreeGrafter"/>
</dbReference>
<evidence type="ECO:0000256" key="8">
    <source>
        <dbReference type="ARBA" id="ARBA00023065"/>
    </source>
</evidence>
<gene>
    <name evidence="14" type="ORF">WN48_06249</name>
</gene>
<reference evidence="14 15" key="1">
    <citation type="submission" date="2015-07" db="EMBL/GenBank/DDBJ databases">
        <title>The genome of Eufriesea mexicana.</title>
        <authorList>
            <person name="Pan H."/>
            <person name="Kapheim K."/>
        </authorList>
    </citation>
    <scope>NUCLEOTIDE SEQUENCE [LARGE SCALE GENOMIC DNA]</scope>
    <source>
        <strain evidence="14">0111107269</strain>
        <tissue evidence="14">Whole body</tissue>
    </source>
</reference>
<evidence type="ECO:0000313" key="14">
    <source>
        <dbReference type="EMBL" id="OAD54711.1"/>
    </source>
</evidence>
<evidence type="ECO:0000256" key="1">
    <source>
        <dbReference type="ARBA" id="ARBA00004141"/>
    </source>
</evidence>
<name>A0A310S8T3_9HYME</name>
<dbReference type="Gene3D" id="1.10.287.770">
    <property type="entry name" value="YojJ-like"/>
    <property type="match status" value="1"/>
</dbReference>
<evidence type="ECO:0000256" key="9">
    <source>
        <dbReference type="ARBA" id="ARBA00023136"/>
    </source>
</evidence>
<dbReference type="InterPro" id="IPR001873">
    <property type="entry name" value="ENaC"/>
</dbReference>
<keyword evidence="8 12" id="KW-0406">Ion transport</keyword>
<feature type="transmembrane region" description="Helical" evidence="13">
    <location>
        <begin position="497"/>
        <end position="518"/>
    </location>
</feature>
<organism evidence="14 15">
    <name type="scientific">Eufriesea mexicana</name>
    <dbReference type="NCBI Taxonomy" id="516756"/>
    <lineage>
        <taxon>Eukaryota</taxon>
        <taxon>Metazoa</taxon>
        <taxon>Ecdysozoa</taxon>
        <taxon>Arthropoda</taxon>
        <taxon>Hexapoda</taxon>
        <taxon>Insecta</taxon>
        <taxon>Pterygota</taxon>
        <taxon>Neoptera</taxon>
        <taxon>Endopterygota</taxon>
        <taxon>Hymenoptera</taxon>
        <taxon>Apocrita</taxon>
        <taxon>Aculeata</taxon>
        <taxon>Apoidea</taxon>
        <taxon>Anthophila</taxon>
        <taxon>Apidae</taxon>
        <taxon>Eufriesea</taxon>
    </lineage>
</organism>
<dbReference type="PRINTS" id="PR01078">
    <property type="entry name" value="AMINACHANNEL"/>
</dbReference>
<proteinExistence type="inferred from homology"/>
<dbReference type="Gene3D" id="2.60.470.10">
    <property type="entry name" value="Acid-sensing ion channels like domains"/>
    <property type="match status" value="1"/>
</dbReference>
<keyword evidence="5 12" id="KW-0812">Transmembrane</keyword>
<dbReference type="OrthoDB" id="6436100at2759"/>
<evidence type="ECO:0000313" key="15">
    <source>
        <dbReference type="Proteomes" id="UP000250275"/>
    </source>
</evidence>
<evidence type="ECO:0000256" key="4">
    <source>
        <dbReference type="ARBA" id="ARBA00022461"/>
    </source>
</evidence>
<keyword evidence="10 12" id="KW-0739">Sodium transport</keyword>
<sequence length="567" mass="65890">MDKSSRRERDADGVAKGWAMSKPHRVSNARFVRTLLKYSKLYCRYTKLAGFRYFVEPEATWFDRTLWFLVYAVTVPAMVYTIYYGYLEFMENPIFTSVETEYFPTYQLDFPGIAICSINRISRRAAVELANEVFAANITDLSIDDILSMISQLGDLYDSEFIQQKRFHRIDQLLTVYYNGYYSITDLMKRLTPRCSSMLLKCRFHNEKRNCSDIFAFRKTQDGFCCTFNYATKGDDTLLDNGVNHRLDSMKVNNLTEDGGLSVLLEPFLDDYFYPIFPSPGWKVTIFNPYDYPDMASGGVIDFLVSPREHRRVEIEAIMFNSTKSITAYPLEKRGCVFEDEMTSLRMFYTYSDCIVDCKTADIWKSCGCVPFFLPNRKSRRVCNLEDVPCLTLHKPTWFSVVPHENLYNNEDMDKTDILHCHNCYPECSDVKYTAKMSMFNLQSNTHVIKLIPDNMEIKDESTLTVYFNNFGTIKLRQDVIYRWYELLGDASGICGIFVGFSLIAVVEFAYFVGLFVFELLKRPDPSGGNEKRAEGKQPPIQTIYWGELYSYARATKNQRDRARGKY</sequence>
<accession>A0A310S8T3</accession>
<protein>
    <submittedName>
        <fullName evidence="14">Sodium channel protein Nach</fullName>
    </submittedName>
</protein>
<evidence type="ECO:0000256" key="2">
    <source>
        <dbReference type="ARBA" id="ARBA00007193"/>
    </source>
</evidence>
<evidence type="ECO:0000256" key="12">
    <source>
        <dbReference type="RuleBase" id="RU000679"/>
    </source>
</evidence>
<dbReference type="GO" id="GO:0015280">
    <property type="term" value="F:ligand-gated sodium channel activity"/>
    <property type="evidence" value="ECO:0007669"/>
    <property type="project" value="TreeGrafter"/>
</dbReference>
<keyword evidence="6 13" id="KW-1133">Transmembrane helix</keyword>
<evidence type="ECO:0000256" key="5">
    <source>
        <dbReference type="ARBA" id="ARBA00022692"/>
    </source>
</evidence>
<keyword evidence="3 12" id="KW-0813">Transport</keyword>
<dbReference type="AlphaFoldDB" id="A0A310S8T3"/>